<dbReference type="Proteomes" id="UP000521943">
    <property type="component" value="Unassembled WGS sequence"/>
</dbReference>
<reference evidence="1 2" key="1">
    <citation type="submission" date="2020-07" db="EMBL/GenBank/DDBJ databases">
        <title>Comparative genomics of pyrophilous fungi reveals a link between fire events and developmental genes.</title>
        <authorList>
            <consortium name="DOE Joint Genome Institute"/>
            <person name="Steindorff A.S."/>
            <person name="Carver A."/>
            <person name="Calhoun S."/>
            <person name="Stillman K."/>
            <person name="Liu H."/>
            <person name="Lipzen A."/>
            <person name="Pangilinan J."/>
            <person name="Labutti K."/>
            <person name="Bruns T.D."/>
            <person name="Grigoriev I.V."/>
        </authorList>
    </citation>
    <scope>NUCLEOTIDE SEQUENCE [LARGE SCALE GENOMIC DNA]</scope>
    <source>
        <strain evidence="1 2">CBS 144469</strain>
    </source>
</reference>
<accession>A0A8H6I5F5</accession>
<evidence type="ECO:0000313" key="1">
    <source>
        <dbReference type="EMBL" id="KAF6759268.1"/>
    </source>
</evidence>
<proteinExistence type="predicted"/>
<comment type="caution">
    <text evidence="1">The sequence shown here is derived from an EMBL/GenBank/DDBJ whole genome shotgun (WGS) entry which is preliminary data.</text>
</comment>
<dbReference type="EMBL" id="JACGCI010000016">
    <property type="protein sequence ID" value="KAF6759268.1"/>
    <property type="molecule type" value="Genomic_DNA"/>
</dbReference>
<keyword evidence="2" id="KW-1185">Reference proteome</keyword>
<sequence>MEPPCPPPNPPPVVLPNPVPFPTAPVLTVHRARKGVNNEVNTYPYPIDINAWIRDYRYLGVVRKLEASDNRLQDPNCVVVLDSFELAKAHIPYLLALELRTLACYHARTIWQQISCLMSAMYLVEASLWHSLNGSLTDQRIRMER</sequence>
<gene>
    <name evidence="1" type="ORF">DFP72DRAFT_1043355</name>
</gene>
<name>A0A8H6I5F5_9AGAR</name>
<organism evidence="1 2">
    <name type="scientific">Ephemerocybe angulata</name>
    <dbReference type="NCBI Taxonomy" id="980116"/>
    <lineage>
        <taxon>Eukaryota</taxon>
        <taxon>Fungi</taxon>
        <taxon>Dikarya</taxon>
        <taxon>Basidiomycota</taxon>
        <taxon>Agaricomycotina</taxon>
        <taxon>Agaricomycetes</taxon>
        <taxon>Agaricomycetidae</taxon>
        <taxon>Agaricales</taxon>
        <taxon>Agaricineae</taxon>
        <taxon>Psathyrellaceae</taxon>
        <taxon>Ephemerocybe</taxon>
    </lineage>
</organism>
<evidence type="ECO:0000313" key="2">
    <source>
        <dbReference type="Proteomes" id="UP000521943"/>
    </source>
</evidence>
<protein>
    <submittedName>
        <fullName evidence="1">Uncharacterized protein</fullName>
    </submittedName>
</protein>
<dbReference type="AlphaFoldDB" id="A0A8H6I5F5"/>